<proteinExistence type="predicted"/>
<name>A0ABW9L974_9MYCO</name>
<sequence length="225" mass="23879">MNTDLESIADQWGLIHREQAQLITAKADWHHPDVLAAGRTDVIGLTIGDTPELSSSINAVLPNTTTSPAGMVRVGPTTSAELSASPEDAIVTPSIARNASTDRDLALLWSWSVTPKKPLDELVLTAHISVPIEGGASINTDIPLRIHVKRTVGFTLKQIFGSWATWSAIAGVVGARAAWLHRKLRRERASTVTPDAPKVPAPQANATDGTKEAPPATETVPSNEG</sequence>
<gene>
    <name evidence="2" type="ORF">ACK4CT_14895</name>
</gene>
<reference evidence="2 3" key="1">
    <citation type="submission" date="2024-12" db="EMBL/GenBank/DDBJ databases">
        <title>The coexistence of Mycolicibacterium septicum and Mycolicibacterium nivoides in clinical samples.</title>
        <authorList>
            <person name="Wang C."/>
            <person name="Feng Y."/>
            <person name="Zong Z."/>
        </authorList>
    </citation>
    <scope>NUCLEOTIDE SEQUENCE [LARGE SCALE GENOMIC DNA]</scope>
    <source>
        <strain evidence="2 3">120309</strain>
    </source>
</reference>
<dbReference type="RefSeq" id="WP_409543637.1">
    <property type="nucleotide sequence ID" value="NZ_JBKBDD010000004.1"/>
</dbReference>
<dbReference type="Proteomes" id="UP001635816">
    <property type="component" value="Unassembled WGS sequence"/>
</dbReference>
<feature type="region of interest" description="Disordered" evidence="1">
    <location>
        <begin position="187"/>
        <end position="225"/>
    </location>
</feature>
<evidence type="ECO:0000313" key="3">
    <source>
        <dbReference type="Proteomes" id="UP001635816"/>
    </source>
</evidence>
<comment type="caution">
    <text evidence="2">The sequence shown here is derived from an EMBL/GenBank/DDBJ whole genome shotgun (WGS) entry which is preliminary data.</text>
</comment>
<dbReference type="EMBL" id="JBKBDD010000004">
    <property type="protein sequence ID" value="MFN6544477.1"/>
    <property type="molecule type" value="Genomic_DNA"/>
</dbReference>
<evidence type="ECO:0000313" key="2">
    <source>
        <dbReference type="EMBL" id="MFN6544477.1"/>
    </source>
</evidence>
<accession>A0ABW9L974</accession>
<evidence type="ECO:0000256" key="1">
    <source>
        <dbReference type="SAM" id="MobiDB-lite"/>
    </source>
</evidence>
<organism evidence="2 3">
    <name type="scientific">Mycolicibacterium nivoides</name>
    <dbReference type="NCBI Taxonomy" id="2487344"/>
    <lineage>
        <taxon>Bacteria</taxon>
        <taxon>Bacillati</taxon>
        <taxon>Actinomycetota</taxon>
        <taxon>Actinomycetes</taxon>
        <taxon>Mycobacteriales</taxon>
        <taxon>Mycobacteriaceae</taxon>
        <taxon>Mycolicibacterium</taxon>
    </lineage>
</organism>
<keyword evidence="3" id="KW-1185">Reference proteome</keyword>
<protein>
    <submittedName>
        <fullName evidence="2">Uncharacterized protein</fullName>
    </submittedName>
</protein>